<evidence type="ECO:0000313" key="8">
    <source>
        <dbReference type="Proteomes" id="UP000569914"/>
    </source>
</evidence>
<dbReference type="Pfam" id="PF02656">
    <property type="entry name" value="DUF202"/>
    <property type="match status" value="1"/>
</dbReference>
<evidence type="ECO:0000256" key="2">
    <source>
        <dbReference type="ARBA" id="ARBA00022692"/>
    </source>
</evidence>
<comment type="subcellular location">
    <subcellularLocation>
        <location evidence="1">Endomembrane system</location>
        <topology evidence="1">Multi-pass membrane protein</topology>
    </subcellularLocation>
</comment>
<evidence type="ECO:0000256" key="5">
    <source>
        <dbReference type="SAM" id="Phobius"/>
    </source>
</evidence>
<feature type="transmembrane region" description="Helical" evidence="5">
    <location>
        <begin position="42"/>
        <end position="62"/>
    </location>
</feature>
<evidence type="ECO:0000256" key="4">
    <source>
        <dbReference type="ARBA" id="ARBA00023136"/>
    </source>
</evidence>
<gene>
    <name evidence="7" type="ORF">BKA15_004219</name>
</gene>
<comment type="caution">
    <text evidence="7">The sequence shown here is derived from an EMBL/GenBank/DDBJ whole genome shotgun (WGS) entry which is preliminary data.</text>
</comment>
<proteinExistence type="predicted"/>
<feature type="transmembrane region" description="Helical" evidence="5">
    <location>
        <begin position="15"/>
        <end position="35"/>
    </location>
</feature>
<keyword evidence="8" id="KW-1185">Reference proteome</keyword>
<dbReference type="GO" id="GO:0012505">
    <property type="term" value="C:endomembrane system"/>
    <property type="evidence" value="ECO:0007669"/>
    <property type="project" value="UniProtKB-SubCell"/>
</dbReference>
<evidence type="ECO:0000313" key="7">
    <source>
        <dbReference type="EMBL" id="NYE72890.1"/>
    </source>
</evidence>
<dbReference type="RefSeq" id="WP_179753999.1">
    <property type="nucleotide sequence ID" value="NZ_JACCBU010000001.1"/>
</dbReference>
<feature type="domain" description="DUF202" evidence="6">
    <location>
        <begin position="4"/>
        <end position="65"/>
    </location>
</feature>
<protein>
    <submittedName>
        <fullName evidence="7">Uncharacterized membrane protein YidH (DUF202 family)</fullName>
    </submittedName>
</protein>
<dbReference type="InterPro" id="IPR003807">
    <property type="entry name" value="DUF202"/>
</dbReference>
<feature type="transmembrane region" description="Helical" evidence="5">
    <location>
        <begin position="82"/>
        <end position="103"/>
    </location>
</feature>
<keyword evidence="2 5" id="KW-0812">Transmembrane</keyword>
<sequence>MPTDPGLQNERTTLAWQRTTLSGLACALIIARLVFGESPAMAFMVAAVAIIAGGALGWLSGLRYKINNATWHTNRLATDGRTVAALTLLVVIIALGATSYILLG</sequence>
<accession>A0A7Y9I9S3</accession>
<dbReference type="AlphaFoldDB" id="A0A7Y9I9S3"/>
<evidence type="ECO:0000256" key="3">
    <source>
        <dbReference type="ARBA" id="ARBA00022989"/>
    </source>
</evidence>
<evidence type="ECO:0000256" key="1">
    <source>
        <dbReference type="ARBA" id="ARBA00004127"/>
    </source>
</evidence>
<evidence type="ECO:0000259" key="6">
    <source>
        <dbReference type="Pfam" id="PF02656"/>
    </source>
</evidence>
<keyword evidence="4 5" id="KW-0472">Membrane</keyword>
<reference evidence="7 8" key="1">
    <citation type="submission" date="2020-07" db="EMBL/GenBank/DDBJ databases">
        <title>Sequencing the genomes of 1000 actinobacteria strains.</title>
        <authorList>
            <person name="Klenk H.-P."/>
        </authorList>
    </citation>
    <scope>NUCLEOTIDE SEQUENCE [LARGE SCALE GENOMIC DNA]</scope>
    <source>
        <strain evidence="7 8">DSM 22083</strain>
    </source>
</reference>
<dbReference type="EMBL" id="JACCBU010000001">
    <property type="protein sequence ID" value="NYE72890.1"/>
    <property type="molecule type" value="Genomic_DNA"/>
</dbReference>
<name>A0A7Y9I9S3_9ACTN</name>
<keyword evidence="3 5" id="KW-1133">Transmembrane helix</keyword>
<organism evidence="7 8">
    <name type="scientific">Microlunatus parietis</name>
    <dbReference type="NCBI Taxonomy" id="682979"/>
    <lineage>
        <taxon>Bacteria</taxon>
        <taxon>Bacillati</taxon>
        <taxon>Actinomycetota</taxon>
        <taxon>Actinomycetes</taxon>
        <taxon>Propionibacteriales</taxon>
        <taxon>Propionibacteriaceae</taxon>
        <taxon>Microlunatus</taxon>
    </lineage>
</organism>
<dbReference type="Proteomes" id="UP000569914">
    <property type="component" value="Unassembled WGS sequence"/>
</dbReference>